<gene>
    <name evidence="1" type="ORF">ACFOW8_21105</name>
</gene>
<reference evidence="2" key="1">
    <citation type="journal article" date="2019" name="Int. J. Syst. Evol. Microbiol.">
        <title>The Global Catalogue of Microorganisms (GCM) 10K type strain sequencing project: providing services to taxonomists for standard genome sequencing and annotation.</title>
        <authorList>
            <consortium name="The Broad Institute Genomics Platform"/>
            <consortium name="The Broad Institute Genome Sequencing Center for Infectious Disease"/>
            <person name="Wu L."/>
            <person name="Ma J."/>
        </authorList>
    </citation>
    <scope>NUCLEOTIDE SEQUENCE [LARGE SCALE GENOMIC DNA]</scope>
    <source>
        <strain evidence="2">CGMCC 4.7204</strain>
    </source>
</reference>
<sequence>MPSYLSSVAGDKRSCHVVTDSALTASEPGTPAPAMYWAQWATSLLDLRYAHWAAARTG</sequence>
<evidence type="ECO:0000313" key="2">
    <source>
        <dbReference type="Proteomes" id="UP001595767"/>
    </source>
</evidence>
<keyword evidence="2" id="KW-1185">Reference proteome</keyword>
<name>A0ABV8LA88_9NOCA</name>
<organism evidence="1 2">
    <name type="scientific">Nocardia rhizosphaerae</name>
    <dbReference type="NCBI Taxonomy" id="1691571"/>
    <lineage>
        <taxon>Bacteria</taxon>
        <taxon>Bacillati</taxon>
        <taxon>Actinomycetota</taxon>
        <taxon>Actinomycetes</taxon>
        <taxon>Mycobacteriales</taxon>
        <taxon>Nocardiaceae</taxon>
        <taxon>Nocardia</taxon>
    </lineage>
</organism>
<proteinExistence type="predicted"/>
<accession>A0ABV8LA88</accession>
<comment type="caution">
    <text evidence="1">The sequence shown here is derived from an EMBL/GenBank/DDBJ whole genome shotgun (WGS) entry which is preliminary data.</text>
</comment>
<protein>
    <submittedName>
        <fullName evidence="1">Uncharacterized protein</fullName>
    </submittedName>
</protein>
<dbReference type="RefSeq" id="WP_378552810.1">
    <property type="nucleotide sequence ID" value="NZ_JBHSBA010000014.1"/>
</dbReference>
<dbReference type="Proteomes" id="UP001595767">
    <property type="component" value="Unassembled WGS sequence"/>
</dbReference>
<dbReference type="EMBL" id="JBHSBA010000014">
    <property type="protein sequence ID" value="MFC4127431.1"/>
    <property type="molecule type" value="Genomic_DNA"/>
</dbReference>
<evidence type="ECO:0000313" key="1">
    <source>
        <dbReference type="EMBL" id="MFC4127431.1"/>
    </source>
</evidence>